<dbReference type="SMART" id="SM00858">
    <property type="entry name" value="SAF"/>
    <property type="match status" value="1"/>
</dbReference>
<evidence type="ECO:0000256" key="6">
    <source>
        <dbReference type="ARBA" id="ARBA00025643"/>
    </source>
</evidence>
<sequence length="269" mass="28709">MDFSEKPDTRTTATLPLLQEALAAGGNLASATTAVAAALLAVALSYSNGAFADSGQQIDARIRAYLASQLDEYAEQQGWQNPQITYKRTVLGTSLTLPSCASALQLERLDEGRGLLERQRLQVACPGDGGWQQVSLVTPSVLLPVLVATAVTDRGAPLAAEQFQLQEQDVARLPRGYYQDADEVAGQIAKRRIRAGQVLTPNLVAPALLVTRGQTVTMIARQGDIQASTAGTALEDGQMGQLIRVRNQASDTVIRARVKAKGVVTTQRQ</sequence>
<name>A0A1I1TBN0_PSEOC</name>
<evidence type="ECO:0000256" key="5">
    <source>
        <dbReference type="ARBA" id="ARBA00022764"/>
    </source>
</evidence>
<feature type="domain" description="SAF" evidence="7">
    <location>
        <begin position="143"/>
        <end position="205"/>
    </location>
</feature>
<proteinExistence type="inferred from homology"/>
<dbReference type="CDD" id="cd11614">
    <property type="entry name" value="SAF_CpaB_FlgA_like"/>
    <property type="match status" value="1"/>
</dbReference>
<keyword evidence="9" id="KW-1185">Reference proteome</keyword>
<dbReference type="GO" id="GO:0044780">
    <property type="term" value="P:bacterial-type flagellum assembly"/>
    <property type="evidence" value="ECO:0007669"/>
    <property type="project" value="InterPro"/>
</dbReference>
<evidence type="ECO:0000259" key="7">
    <source>
        <dbReference type="SMART" id="SM00858"/>
    </source>
</evidence>
<dbReference type="EMBL" id="FOMO01000002">
    <property type="protein sequence ID" value="SFD55975.1"/>
    <property type="molecule type" value="Genomic_DNA"/>
</dbReference>
<comment type="function">
    <text evidence="6">Involved in the assembly process of the P-ring formation. It may associate with FlgF on the rod constituting a structure essential for the P-ring assembly or may act as a modulator protein for the P-ring assembly.</text>
</comment>
<dbReference type="InterPro" id="IPR013974">
    <property type="entry name" value="SAF"/>
</dbReference>
<keyword evidence="8" id="KW-0969">Cilium</keyword>
<dbReference type="NCBIfam" id="TIGR03170">
    <property type="entry name" value="flgA_cterm"/>
    <property type="match status" value="1"/>
</dbReference>
<comment type="subcellular location">
    <subcellularLocation>
        <location evidence="1">Periplasm</location>
    </subcellularLocation>
</comment>
<dbReference type="GO" id="GO:0042597">
    <property type="term" value="C:periplasmic space"/>
    <property type="evidence" value="ECO:0007669"/>
    <property type="project" value="UniProtKB-SubCell"/>
</dbReference>
<evidence type="ECO:0000313" key="9">
    <source>
        <dbReference type="Proteomes" id="UP000243950"/>
    </source>
</evidence>
<dbReference type="PANTHER" id="PTHR36307">
    <property type="entry name" value="FLAGELLA BASAL BODY P-RING FORMATION PROTEIN FLGA"/>
    <property type="match status" value="1"/>
</dbReference>
<dbReference type="AlphaFoldDB" id="A0A1I1TBN0"/>
<dbReference type="PANTHER" id="PTHR36307:SF1">
    <property type="entry name" value="FLAGELLA BASAL BODY P-RING FORMATION PROTEIN FLGA"/>
    <property type="match status" value="1"/>
</dbReference>
<gene>
    <name evidence="8" type="ORF">SAMN05216372_102430</name>
</gene>
<organism evidence="8 9">
    <name type="scientific">Pseudomonas straminea</name>
    <dbReference type="NCBI Taxonomy" id="47882"/>
    <lineage>
        <taxon>Bacteria</taxon>
        <taxon>Pseudomonadati</taxon>
        <taxon>Pseudomonadota</taxon>
        <taxon>Gammaproteobacteria</taxon>
        <taxon>Pseudomonadales</taxon>
        <taxon>Pseudomonadaceae</taxon>
        <taxon>Phytopseudomonas</taxon>
    </lineage>
</organism>
<comment type="similarity">
    <text evidence="2">Belongs to the FlgA family.</text>
</comment>
<reference evidence="9" key="1">
    <citation type="submission" date="2016-10" db="EMBL/GenBank/DDBJ databases">
        <authorList>
            <person name="Varghese N."/>
            <person name="Submissions S."/>
        </authorList>
    </citation>
    <scope>NUCLEOTIDE SEQUENCE [LARGE SCALE GENOMIC DNA]</scope>
    <source>
        <strain evidence="9">JCM 2783</strain>
    </source>
</reference>
<keyword evidence="8" id="KW-0966">Cell projection</keyword>
<protein>
    <recommendedName>
        <fullName evidence="3">Flagella basal body P-ring formation protein FlgA</fullName>
    </recommendedName>
</protein>
<keyword evidence="4" id="KW-0732">Signal</keyword>
<evidence type="ECO:0000256" key="3">
    <source>
        <dbReference type="ARBA" id="ARBA00014754"/>
    </source>
</evidence>
<keyword evidence="5" id="KW-0574">Periplasm</keyword>
<dbReference type="RefSeq" id="WP_093501975.1">
    <property type="nucleotide sequence ID" value="NZ_BSSG01000002.1"/>
</dbReference>
<evidence type="ECO:0000256" key="4">
    <source>
        <dbReference type="ARBA" id="ARBA00022729"/>
    </source>
</evidence>
<dbReference type="Gene3D" id="3.90.1210.10">
    <property type="entry name" value="Antifreeze-like/N-acetylneuraminic acid synthase C-terminal domain"/>
    <property type="match status" value="1"/>
</dbReference>
<dbReference type="InterPro" id="IPR017585">
    <property type="entry name" value="SAF_FlgA"/>
</dbReference>
<dbReference type="InterPro" id="IPR039246">
    <property type="entry name" value="Flagellar_FlgA"/>
</dbReference>
<dbReference type="Proteomes" id="UP000243950">
    <property type="component" value="Unassembled WGS sequence"/>
</dbReference>
<evidence type="ECO:0000256" key="1">
    <source>
        <dbReference type="ARBA" id="ARBA00004418"/>
    </source>
</evidence>
<evidence type="ECO:0000313" key="8">
    <source>
        <dbReference type="EMBL" id="SFD55975.1"/>
    </source>
</evidence>
<dbReference type="Gene3D" id="2.30.30.760">
    <property type="match status" value="1"/>
</dbReference>
<evidence type="ECO:0000256" key="2">
    <source>
        <dbReference type="ARBA" id="ARBA00010474"/>
    </source>
</evidence>
<dbReference type="Pfam" id="PF13144">
    <property type="entry name" value="ChapFlgA"/>
    <property type="match status" value="1"/>
</dbReference>
<accession>A0A1I1TBN0</accession>
<keyword evidence="8" id="KW-0282">Flagellum</keyword>